<proteinExistence type="predicted"/>
<dbReference type="EMBL" id="GEDG01029161">
    <property type="protein sequence ID" value="JAP12721.1"/>
    <property type="molecule type" value="Transcribed_RNA"/>
</dbReference>
<protein>
    <submittedName>
        <fullName evidence="1">Putative ovule protein</fullName>
    </submittedName>
</protein>
<evidence type="ECO:0000313" key="1">
    <source>
        <dbReference type="EMBL" id="JAP12721.1"/>
    </source>
</evidence>
<reference evidence="1" key="1">
    <citation type="submission" date="2015-12" db="EMBL/GenBank/DDBJ databases">
        <title>Gene expression during late stages of embryo sac development: a critical building block for successful pollen-pistil interactions.</title>
        <authorList>
            <person name="Liu Y."/>
            <person name="Joly V."/>
            <person name="Sabar M."/>
            <person name="Matton D.P."/>
        </authorList>
    </citation>
    <scope>NUCLEOTIDE SEQUENCE</scope>
</reference>
<accession>A0A0V0GX89</accession>
<dbReference type="AlphaFoldDB" id="A0A0V0GX89"/>
<name>A0A0V0GX89_SOLCH</name>
<sequence>MHLKRLNHSETNQAPKVKRYLKVLSKSKISIFIIYNIYHQSNLGSNNLKEHLTRKAKQQVE</sequence>
<organism evidence="1">
    <name type="scientific">Solanum chacoense</name>
    <name type="common">Chaco potato</name>
    <dbReference type="NCBI Taxonomy" id="4108"/>
    <lineage>
        <taxon>Eukaryota</taxon>
        <taxon>Viridiplantae</taxon>
        <taxon>Streptophyta</taxon>
        <taxon>Embryophyta</taxon>
        <taxon>Tracheophyta</taxon>
        <taxon>Spermatophyta</taxon>
        <taxon>Magnoliopsida</taxon>
        <taxon>eudicotyledons</taxon>
        <taxon>Gunneridae</taxon>
        <taxon>Pentapetalae</taxon>
        <taxon>asterids</taxon>
        <taxon>lamiids</taxon>
        <taxon>Solanales</taxon>
        <taxon>Solanaceae</taxon>
        <taxon>Solanoideae</taxon>
        <taxon>Solaneae</taxon>
        <taxon>Solanum</taxon>
    </lineage>
</organism>